<reference evidence="2 3" key="1">
    <citation type="submission" date="2018-10" db="EMBL/GenBank/DDBJ databases">
        <title>Genomic Encyclopedia of Type Strains, Phase IV (KMG-IV): sequencing the most valuable type-strain genomes for metagenomic binning, comparative biology and taxonomic classification.</title>
        <authorList>
            <person name="Goeker M."/>
        </authorList>
    </citation>
    <scope>NUCLEOTIDE SEQUENCE [LARGE SCALE GENOMIC DNA]</scope>
    <source>
        <strain evidence="2 3">DSM 4734</strain>
    </source>
</reference>
<dbReference type="Pfam" id="PF04325">
    <property type="entry name" value="DUF465"/>
    <property type="match status" value="1"/>
</dbReference>
<evidence type="ECO:0008006" key="4">
    <source>
        <dbReference type="Google" id="ProtNLM"/>
    </source>
</evidence>
<keyword evidence="1" id="KW-0175">Coiled coil</keyword>
<evidence type="ECO:0000256" key="1">
    <source>
        <dbReference type="SAM" id="Coils"/>
    </source>
</evidence>
<name>A0A495DL48_9PROT</name>
<accession>A0A495DL48</accession>
<dbReference type="AlphaFoldDB" id="A0A495DL48"/>
<dbReference type="InterPro" id="IPR038444">
    <property type="entry name" value="DUF465_sf"/>
</dbReference>
<dbReference type="Gene3D" id="6.10.280.50">
    <property type="match status" value="1"/>
</dbReference>
<protein>
    <recommendedName>
        <fullName evidence="4">DUF465 domain-containing protein</fullName>
    </recommendedName>
</protein>
<evidence type="ECO:0000313" key="3">
    <source>
        <dbReference type="Proteomes" id="UP000273675"/>
    </source>
</evidence>
<comment type="caution">
    <text evidence="2">The sequence shown here is derived from an EMBL/GenBank/DDBJ whole genome shotgun (WGS) entry which is preliminary data.</text>
</comment>
<dbReference type="EMBL" id="RBIM01000001">
    <property type="protein sequence ID" value="RKR03648.1"/>
    <property type="molecule type" value="Genomic_DNA"/>
</dbReference>
<dbReference type="OrthoDB" id="7173992at2"/>
<organism evidence="2 3">
    <name type="scientific">Maricaulis maris</name>
    <dbReference type="NCBI Taxonomy" id="74318"/>
    <lineage>
        <taxon>Bacteria</taxon>
        <taxon>Pseudomonadati</taxon>
        <taxon>Pseudomonadota</taxon>
        <taxon>Alphaproteobacteria</taxon>
        <taxon>Maricaulales</taxon>
        <taxon>Maricaulaceae</taxon>
        <taxon>Maricaulis</taxon>
    </lineage>
</organism>
<feature type="coiled-coil region" evidence="1">
    <location>
        <begin position="7"/>
        <end position="55"/>
    </location>
</feature>
<dbReference type="InterPro" id="IPR007420">
    <property type="entry name" value="DUF465"/>
</dbReference>
<dbReference type="RefSeq" id="WP_075188529.1">
    <property type="nucleotide sequence ID" value="NZ_RBIM01000001.1"/>
</dbReference>
<evidence type="ECO:0000313" key="2">
    <source>
        <dbReference type="EMBL" id="RKR03648.1"/>
    </source>
</evidence>
<dbReference type="Proteomes" id="UP000273675">
    <property type="component" value="Unassembled WGS sequence"/>
</dbReference>
<proteinExistence type="predicted"/>
<gene>
    <name evidence="2" type="ORF">C7435_0085</name>
</gene>
<sequence>MPIEARIRELDAKHTRLDTQIDEVKKHPSADSLELARLKKQKLRIKEQIESLRLSAHATLTG</sequence>